<gene>
    <name evidence="2" type="ORF">OCBIM_22036179mg</name>
</gene>
<protein>
    <submittedName>
        <fullName evidence="2">Uncharacterized protein</fullName>
    </submittedName>
</protein>
<evidence type="ECO:0000313" key="2">
    <source>
        <dbReference type="EMBL" id="KOF74447.1"/>
    </source>
</evidence>
<feature type="compositionally biased region" description="Polar residues" evidence="1">
    <location>
        <begin position="13"/>
        <end position="28"/>
    </location>
</feature>
<dbReference type="EMBL" id="KQ422666">
    <property type="protein sequence ID" value="KOF74447.1"/>
    <property type="molecule type" value="Genomic_DNA"/>
</dbReference>
<name>A0A0L8GBM7_OCTBM</name>
<dbReference type="AlphaFoldDB" id="A0A0L8GBM7"/>
<accession>A0A0L8GBM7</accession>
<organism evidence="2">
    <name type="scientific">Octopus bimaculoides</name>
    <name type="common">California two-spotted octopus</name>
    <dbReference type="NCBI Taxonomy" id="37653"/>
    <lineage>
        <taxon>Eukaryota</taxon>
        <taxon>Metazoa</taxon>
        <taxon>Spiralia</taxon>
        <taxon>Lophotrochozoa</taxon>
        <taxon>Mollusca</taxon>
        <taxon>Cephalopoda</taxon>
        <taxon>Coleoidea</taxon>
        <taxon>Octopodiformes</taxon>
        <taxon>Octopoda</taxon>
        <taxon>Incirrata</taxon>
        <taxon>Octopodidae</taxon>
        <taxon>Octopus</taxon>
    </lineage>
</organism>
<evidence type="ECO:0000256" key="1">
    <source>
        <dbReference type="SAM" id="MobiDB-lite"/>
    </source>
</evidence>
<proteinExistence type="predicted"/>
<reference evidence="2" key="1">
    <citation type="submission" date="2015-07" db="EMBL/GenBank/DDBJ databases">
        <title>MeaNS - Measles Nucleotide Surveillance Program.</title>
        <authorList>
            <person name="Tran T."/>
            <person name="Druce J."/>
        </authorList>
    </citation>
    <scope>NUCLEOTIDE SEQUENCE</scope>
    <source>
        <strain evidence="2">UCB-OBI-ISO-001</strain>
        <tissue evidence="2">Gonad</tissue>
    </source>
</reference>
<feature type="region of interest" description="Disordered" evidence="1">
    <location>
        <begin position="1"/>
        <end position="29"/>
    </location>
</feature>
<sequence length="70" mass="8097">MTSTAAEPLKMSPTKSETTQKSSGNGTKMESLLKEVYRMHKEVVRSSSQVWKDKFIKMKRIKNNVNFFQL</sequence>